<dbReference type="Proteomes" id="UP000218811">
    <property type="component" value="Unassembled WGS sequence"/>
</dbReference>
<feature type="compositionally biased region" description="Basic and acidic residues" evidence="1">
    <location>
        <begin position="177"/>
        <end position="213"/>
    </location>
</feature>
<keyword evidence="3" id="KW-1185">Reference proteome</keyword>
<gene>
    <name evidence="2" type="ORF">WOLCODRAFT_156186</name>
</gene>
<evidence type="ECO:0000313" key="2">
    <source>
        <dbReference type="EMBL" id="PCH35487.1"/>
    </source>
</evidence>
<feature type="compositionally biased region" description="Polar residues" evidence="1">
    <location>
        <begin position="216"/>
        <end position="225"/>
    </location>
</feature>
<evidence type="ECO:0000256" key="1">
    <source>
        <dbReference type="SAM" id="MobiDB-lite"/>
    </source>
</evidence>
<evidence type="ECO:0000313" key="3">
    <source>
        <dbReference type="Proteomes" id="UP000218811"/>
    </source>
</evidence>
<dbReference type="AlphaFoldDB" id="A0A2H3JHK0"/>
<feature type="compositionally biased region" description="Polar residues" evidence="1">
    <location>
        <begin position="96"/>
        <end position="107"/>
    </location>
</feature>
<name>A0A2H3JHK0_WOLCO</name>
<proteinExistence type="predicted"/>
<feature type="region of interest" description="Disordered" evidence="1">
    <location>
        <begin position="92"/>
        <end position="225"/>
    </location>
</feature>
<feature type="compositionally biased region" description="Low complexity" evidence="1">
    <location>
        <begin position="164"/>
        <end position="176"/>
    </location>
</feature>
<feature type="compositionally biased region" description="Low complexity" evidence="1">
    <location>
        <begin position="115"/>
        <end position="142"/>
    </location>
</feature>
<accession>A0A2H3JHK0</accession>
<reference evidence="2 3" key="1">
    <citation type="journal article" date="2012" name="Science">
        <title>The Paleozoic origin of enzymatic lignin decomposition reconstructed from 31 fungal genomes.</title>
        <authorList>
            <person name="Floudas D."/>
            <person name="Binder M."/>
            <person name="Riley R."/>
            <person name="Barry K."/>
            <person name="Blanchette R.A."/>
            <person name="Henrissat B."/>
            <person name="Martinez A.T."/>
            <person name="Otillar R."/>
            <person name="Spatafora J.W."/>
            <person name="Yadav J.S."/>
            <person name="Aerts A."/>
            <person name="Benoit I."/>
            <person name="Boyd A."/>
            <person name="Carlson A."/>
            <person name="Copeland A."/>
            <person name="Coutinho P.M."/>
            <person name="de Vries R.P."/>
            <person name="Ferreira P."/>
            <person name="Findley K."/>
            <person name="Foster B."/>
            <person name="Gaskell J."/>
            <person name="Glotzer D."/>
            <person name="Gorecki P."/>
            <person name="Heitman J."/>
            <person name="Hesse C."/>
            <person name="Hori C."/>
            <person name="Igarashi K."/>
            <person name="Jurgens J.A."/>
            <person name="Kallen N."/>
            <person name="Kersten P."/>
            <person name="Kohler A."/>
            <person name="Kuees U."/>
            <person name="Kumar T.K.A."/>
            <person name="Kuo A."/>
            <person name="LaButti K."/>
            <person name="Larrondo L.F."/>
            <person name="Lindquist E."/>
            <person name="Ling A."/>
            <person name="Lombard V."/>
            <person name="Lucas S."/>
            <person name="Lundell T."/>
            <person name="Martin R."/>
            <person name="McLaughlin D.J."/>
            <person name="Morgenstern I."/>
            <person name="Morin E."/>
            <person name="Murat C."/>
            <person name="Nagy L.G."/>
            <person name="Nolan M."/>
            <person name="Ohm R.A."/>
            <person name="Patyshakuliyeva A."/>
            <person name="Rokas A."/>
            <person name="Ruiz-Duenas F.J."/>
            <person name="Sabat G."/>
            <person name="Salamov A."/>
            <person name="Samejima M."/>
            <person name="Schmutz J."/>
            <person name="Slot J.C."/>
            <person name="St John F."/>
            <person name="Stenlid J."/>
            <person name="Sun H."/>
            <person name="Sun S."/>
            <person name="Syed K."/>
            <person name="Tsang A."/>
            <person name="Wiebenga A."/>
            <person name="Young D."/>
            <person name="Pisabarro A."/>
            <person name="Eastwood D.C."/>
            <person name="Martin F."/>
            <person name="Cullen D."/>
            <person name="Grigoriev I.V."/>
            <person name="Hibbett D.S."/>
        </authorList>
    </citation>
    <scope>NUCLEOTIDE SEQUENCE [LARGE SCALE GENOMIC DNA]</scope>
    <source>
        <strain evidence="2 3">MD-104</strain>
    </source>
</reference>
<sequence length="225" mass="25062">MQRFDPDLPIRLIEILPEAYRRISYEEKYEWRDPPAGFFTKGGYLTILSPDRLLPTWVQVPPSSNDPWDQTRTAFEWFGMVENIMTPTLTIHRADGQQQREQTTNTPSAGGTMGVAGTAMGGSTIPGSGSTSQALLSEQTPPEQERLEEEAFLEGEVPREEEVPQAAAAIQQAAREATQEDRQAEEARQVEEARQAEEACQAEEARQEARQEEAPTTCNQPGEIA</sequence>
<dbReference type="STRING" id="742152.A0A2H3JHK0"/>
<protein>
    <submittedName>
        <fullName evidence="2">Uncharacterized protein</fullName>
    </submittedName>
</protein>
<dbReference type="EMBL" id="KB467854">
    <property type="protein sequence ID" value="PCH35487.1"/>
    <property type="molecule type" value="Genomic_DNA"/>
</dbReference>
<organism evidence="2 3">
    <name type="scientific">Wolfiporia cocos (strain MD-104)</name>
    <name type="common">Brown rot fungus</name>
    <dbReference type="NCBI Taxonomy" id="742152"/>
    <lineage>
        <taxon>Eukaryota</taxon>
        <taxon>Fungi</taxon>
        <taxon>Dikarya</taxon>
        <taxon>Basidiomycota</taxon>
        <taxon>Agaricomycotina</taxon>
        <taxon>Agaricomycetes</taxon>
        <taxon>Polyporales</taxon>
        <taxon>Phaeolaceae</taxon>
        <taxon>Wolfiporia</taxon>
    </lineage>
</organism>